<comment type="caution">
    <text evidence="2">The sequence shown here is derived from an EMBL/GenBank/DDBJ whole genome shotgun (WGS) entry which is preliminary data.</text>
</comment>
<name>A0A553HLL1_9PEZI</name>
<evidence type="ECO:0000256" key="1">
    <source>
        <dbReference type="SAM" id="SignalP"/>
    </source>
</evidence>
<evidence type="ECO:0008006" key="4">
    <source>
        <dbReference type="Google" id="ProtNLM"/>
    </source>
</evidence>
<protein>
    <recommendedName>
        <fullName evidence="4">Infection structure specific protein</fullName>
    </recommendedName>
</protein>
<accession>A0A553HLL1</accession>
<reference evidence="3" key="1">
    <citation type="submission" date="2019-06" db="EMBL/GenBank/DDBJ databases">
        <title>Draft genome sequence of the griseofulvin-producing fungus Xylaria cubensis strain G536.</title>
        <authorList>
            <person name="Mead M.E."/>
            <person name="Raja H.A."/>
            <person name="Steenwyk J.L."/>
            <person name="Knowles S.L."/>
            <person name="Oberlies N.H."/>
            <person name="Rokas A."/>
        </authorList>
    </citation>
    <scope>NUCLEOTIDE SEQUENCE [LARGE SCALE GENOMIC DNA]</scope>
    <source>
        <strain evidence="3">G536</strain>
    </source>
</reference>
<dbReference type="Proteomes" id="UP000319160">
    <property type="component" value="Unassembled WGS sequence"/>
</dbReference>
<dbReference type="EMBL" id="VFLP01000079">
    <property type="protein sequence ID" value="TRX88839.1"/>
    <property type="molecule type" value="Genomic_DNA"/>
</dbReference>
<feature type="chain" id="PRO_5021843618" description="Infection structure specific protein" evidence="1">
    <location>
        <begin position="20"/>
        <end position="210"/>
    </location>
</feature>
<feature type="signal peptide" evidence="1">
    <location>
        <begin position="1"/>
        <end position="19"/>
    </location>
</feature>
<evidence type="ECO:0000313" key="2">
    <source>
        <dbReference type="EMBL" id="TRX88839.1"/>
    </source>
</evidence>
<dbReference type="AlphaFoldDB" id="A0A553HLL1"/>
<dbReference type="OrthoDB" id="4758558at2759"/>
<evidence type="ECO:0000313" key="3">
    <source>
        <dbReference type="Proteomes" id="UP000319160"/>
    </source>
</evidence>
<organism evidence="2 3">
    <name type="scientific">Xylaria flabelliformis</name>
    <dbReference type="NCBI Taxonomy" id="2512241"/>
    <lineage>
        <taxon>Eukaryota</taxon>
        <taxon>Fungi</taxon>
        <taxon>Dikarya</taxon>
        <taxon>Ascomycota</taxon>
        <taxon>Pezizomycotina</taxon>
        <taxon>Sordariomycetes</taxon>
        <taxon>Xylariomycetidae</taxon>
        <taxon>Xylariales</taxon>
        <taxon>Xylariaceae</taxon>
        <taxon>Xylaria</taxon>
    </lineage>
</organism>
<keyword evidence="3" id="KW-1185">Reference proteome</keyword>
<proteinExistence type="predicted"/>
<sequence>MYNTKILFAVAALSGTSLSQKSDSQFCSADAQSLVSLFAQAATIPPSLSSYLAPNPGTPTGSATITTSAAQTPDFIGHAQFLCQVITELPSSLLPDFQTYAYDLLSFGSAHSSVYEAYITNCVPEPEAASMTNYLNYVFTATGDLCQSTPTPTGAPNGTYPTSHYPTATGSYVSYQNSTTAVVTAAAARPTGALLGAAAMGGVLGAAVML</sequence>
<keyword evidence="1" id="KW-0732">Signal</keyword>
<gene>
    <name evidence="2" type="ORF">FHL15_010298</name>
</gene>